<evidence type="ECO:0000313" key="1">
    <source>
        <dbReference type="Proteomes" id="UP001732720"/>
    </source>
</evidence>
<protein>
    <submittedName>
        <fullName evidence="2">Uncharacterized protein isoform X2</fullName>
    </submittedName>
</protein>
<keyword evidence="1" id="KW-1185">Reference proteome</keyword>
<name>A0AC58KN02_CASCN</name>
<accession>A0AC58KN02</accession>
<sequence>MLTAPAQLICRMRNYSGLLGTGAAAEDDTKDASTEFTASIDEEAARNSHQQLSQCQAPGLPEWKPHPQLDNQSQDPGPQSELCLLASTKHQCYHLAQCRQHYQDLQEKLLISEMTAFAQANQLEKYTPIFSKYYKLTTPRCLSSP</sequence>
<reference evidence="2" key="1">
    <citation type="submission" date="2025-08" db="UniProtKB">
        <authorList>
            <consortium name="RefSeq"/>
        </authorList>
    </citation>
    <scope>IDENTIFICATION</scope>
</reference>
<proteinExistence type="predicted"/>
<evidence type="ECO:0000313" key="2">
    <source>
        <dbReference type="RefSeq" id="XP_073906262.1"/>
    </source>
</evidence>
<gene>
    <name evidence="2" type="primary">LOC141414859</name>
</gene>
<organism evidence="1 2">
    <name type="scientific">Castor canadensis</name>
    <name type="common">American beaver</name>
    <dbReference type="NCBI Taxonomy" id="51338"/>
    <lineage>
        <taxon>Eukaryota</taxon>
        <taxon>Metazoa</taxon>
        <taxon>Chordata</taxon>
        <taxon>Craniata</taxon>
        <taxon>Vertebrata</taxon>
        <taxon>Euteleostomi</taxon>
        <taxon>Mammalia</taxon>
        <taxon>Eutheria</taxon>
        <taxon>Euarchontoglires</taxon>
        <taxon>Glires</taxon>
        <taxon>Rodentia</taxon>
        <taxon>Castorimorpha</taxon>
        <taxon>Castoridae</taxon>
        <taxon>Castor</taxon>
    </lineage>
</organism>
<dbReference type="RefSeq" id="XP_073906262.1">
    <property type="nucleotide sequence ID" value="XM_074050161.1"/>
</dbReference>
<dbReference type="Proteomes" id="UP001732720">
    <property type="component" value="Chromosome 12"/>
</dbReference>